<evidence type="ECO:0008006" key="3">
    <source>
        <dbReference type="Google" id="ProtNLM"/>
    </source>
</evidence>
<dbReference type="EMBL" id="JBBWUH010000010">
    <property type="protein sequence ID" value="KAK8155853.1"/>
    <property type="molecule type" value="Genomic_DNA"/>
</dbReference>
<protein>
    <recommendedName>
        <fullName evidence="3">Nucleoside 2-deoxyribosyltransferase like</fullName>
    </recommendedName>
</protein>
<comment type="caution">
    <text evidence="1">The sequence shown here is derived from an EMBL/GenBank/DDBJ whole genome shotgun (WGS) entry which is preliminary data.</text>
</comment>
<dbReference type="Gene3D" id="3.40.50.450">
    <property type="match status" value="1"/>
</dbReference>
<sequence length="181" mass="20193">MSEQTTSNAEQIAPEVERVIASGKATIFTAPHPITTTSPSVFLAGSIEMGKAVDWQTEITSSLSRLPITIMNPRRPDWNNDWKQDISDPRFKEQVGWELDCQDRADVIAMYYDKGTLSPITLLELGLYAKSGRIVVACPEGYWRRGNVQVVCDRYGVELLGSLEELVQRTTEKLEAKLGTS</sequence>
<evidence type="ECO:0000313" key="1">
    <source>
        <dbReference type="EMBL" id="KAK8155853.1"/>
    </source>
</evidence>
<keyword evidence="2" id="KW-1185">Reference proteome</keyword>
<proteinExistence type="predicted"/>
<evidence type="ECO:0000313" key="2">
    <source>
        <dbReference type="Proteomes" id="UP001456524"/>
    </source>
</evidence>
<dbReference type="Pfam" id="PF15891">
    <property type="entry name" value="Nuc_deoxyri_tr2"/>
    <property type="match status" value="1"/>
</dbReference>
<dbReference type="Proteomes" id="UP001456524">
    <property type="component" value="Unassembled WGS sequence"/>
</dbReference>
<name>A0ABR1XIB1_9PEZI</name>
<dbReference type="InterPro" id="IPR039470">
    <property type="entry name" value="Nuc_deoxyri_tr2"/>
</dbReference>
<accession>A0ABR1XIB1</accession>
<gene>
    <name evidence="1" type="ORF">IWX90DRAFT_391566</name>
</gene>
<reference evidence="1 2" key="1">
    <citation type="journal article" date="2022" name="G3 (Bethesda)">
        <title>Enemy or ally: a genomic approach to elucidate the lifestyle of Phyllosticta citrichinaensis.</title>
        <authorList>
            <person name="Buijs V.A."/>
            <person name="Groenewald J.Z."/>
            <person name="Haridas S."/>
            <person name="LaButti K.M."/>
            <person name="Lipzen A."/>
            <person name="Martin F.M."/>
            <person name="Barry K."/>
            <person name="Grigoriev I.V."/>
            <person name="Crous P.W."/>
            <person name="Seidl M.F."/>
        </authorList>
    </citation>
    <scope>NUCLEOTIDE SEQUENCE [LARGE SCALE GENOMIC DNA]</scope>
    <source>
        <strain evidence="1 2">CBS 129764</strain>
    </source>
</reference>
<organism evidence="1 2">
    <name type="scientific">Phyllosticta citrichinensis</name>
    <dbReference type="NCBI Taxonomy" id="1130410"/>
    <lineage>
        <taxon>Eukaryota</taxon>
        <taxon>Fungi</taxon>
        <taxon>Dikarya</taxon>
        <taxon>Ascomycota</taxon>
        <taxon>Pezizomycotina</taxon>
        <taxon>Dothideomycetes</taxon>
        <taxon>Dothideomycetes incertae sedis</taxon>
        <taxon>Botryosphaeriales</taxon>
        <taxon>Phyllostictaceae</taxon>
        <taxon>Phyllosticta</taxon>
    </lineage>
</organism>